<accession>A0ACD4NRF3</accession>
<gene>
    <name evidence="1" type="ORF">OXU80_04400</name>
</gene>
<protein>
    <submittedName>
        <fullName evidence="1">Crp/Fnr family transcriptional regulator</fullName>
    </submittedName>
</protein>
<keyword evidence="2" id="KW-1185">Reference proteome</keyword>
<dbReference type="Proteomes" id="UP001163223">
    <property type="component" value="Chromosome"/>
</dbReference>
<reference evidence="1" key="1">
    <citation type="submission" date="2022-11" db="EMBL/GenBank/DDBJ databases">
        <title>beta-Carotene-producing bacterium, Jeongeuplla avenae sp. nov., alleviates the salt stress of Arabidopsis seedlings.</title>
        <authorList>
            <person name="Jiang L."/>
            <person name="Lee J."/>
        </authorList>
    </citation>
    <scope>NUCLEOTIDE SEQUENCE</scope>
    <source>
        <strain evidence="1">DY_R2A_6</strain>
    </source>
</reference>
<name>A0ACD4NRF3_9HYPH</name>
<evidence type="ECO:0000313" key="2">
    <source>
        <dbReference type="Proteomes" id="UP001163223"/>
    </source>
</evidence>
<dbReference type="EMBL" id="CP113520">
    <property type="protein sequence ID" value="WAJ29483.1"/>
    <property type="molecule type" value="Genomic_DNA"/>
</dbReference>
<proteinExistence type="predicted"/>
<evidence type="ECO:0000313" key="1">
    <source>
        <dbReference type="EMBL" id="WAJ29483.1"/>
    </source>
</evidence>
<organism evidence="1 2">
    <name type="scientific">Antarcticirhabdus aurantiaca</name>
    <dbReference type="NCBI Taxonomy" id="2606717"/>
    <lineage>
        <taxon>Bacteria</taxon>
        <taxon>Pseudomonadati</taxon>
        <taxon>Pseudomonadota</taxon>
        <taxon>Alphaproteobacteria</taxon>
        <taxon>Hyphomicrobiales</taxon>
        <taxon>Aurantimonadaceae</taxon>
        <taxon>Antarcticirhabdus</taxon>
    </lineage>
</organism>
<sequence length="244" mass="25873">MQALRSIERSGICGEPIACVGCEARARGVCGALAGDQLVSLSRVSDRRVIRPGEHVGRAAGESESVSNILSGVVSLAKRLPDGRQQIVGLQFAPTLVGRPIAGDDAIEATAAGPVRVCTIPRSAFEGVLTANQAFERRVLSQALSQLDETRDLLVTLARKTALERVATYINMVVRHARPVGSPGEPGEIPLPLSRGEMADFLGLTIETVSRKMTELRKAKIVDFANAASLRILSQTRLDQAAGG</sequence>